<dbReference type="EMBL" id="SNRW01035261">
    <property type="protein sequence ID" value="KAA6355047.1"/>
    <property type="molecule type" value="Genomic_DNA"/>
</dbReference>
<proteinExistence type="predicted"/>
<comment type="caution">
    <text evidence="1">The sequence shown here is derived from an EMBL/GenBank/DDBJ whole genome shotgun (WGS) entry which is preliminary data.</text>
</comment>
<evidence type="ECO:0000313" key="1">
    <source>
        <dbReference type="EMBL" id="KAA6355047.1"/>
    </source>
</evidence>
<protein>
    <submittedName>
        <fullName evidence="1">Uncharacterized protein</fullName>
    </submittedName>
</protein>
<sequence length="96" mass="10957">MKFARSLALAVCLGGGIEDNNSIIKSAKISFDSIIHRLIETLNEQQQYSSFRSCTLEEIEFEGGFEEFDAEDIQSVKLVPFTRFPIFTRIIVHIQQ</sequence>
<organism evidence="1 2">
    <name type="scientific">Streblomastix strix</name>
    <dbReference type="NCBI Taxonomy" id="222440"/>
    <lineage>
        <taxon>Eukaryota</taxon>
        <taxon>Metamonada</taxon>
        <taxon>Preaxostyla</taxon>
        <taxon>Oxymonadida</taxon>
        <taxon>Streblomastigidae</taxon>
        <taxon>Streblomastix</taxon>
    </lineage>
</organism>
<accession>A0A5J4T9Y9</accession>
<evidence type="ECO:0000313" key="2">
    <source>
        <dbReference type="Proteomes" id="UP000324800"/>
    </source>
</evidence>
<name>A0A5J4T9Y9_9EUKA</name>
<gene>
    <name evidence="1" type="ORF">EZS28_049426</name>
</gene>
<dbReference type="AlphaFoldDB" id="A0A5J4T9Y9"/>
<reference evidence="1 2" key="1">
    <citation type="submission" date="2019-03" db="EMBL/GenBank/DDBJ databases">
        <title>Single cell metagenomics reveals metabolic interactions within the superorganism composed of flagellate Streblomastix strix and complex community of Bacteroidetes bacteria on its surface.</title>
        <authorList>
            <person name="Treitli S.C."/>
            <person name="Kolisko M."/>
            <person name="Husnik F."/>
            <person name="Keeling P."/>
            <person name="Hampl V."/>
        </authorList>
    </citation>
    <scope>NUCLEOTIDE SEQUENCE [LARGE SCALE GENOMIC DNA]</scope>
    <source>
        <strain evidence="1">ST1C</strain>
    </source>
</reference>
<dbReference type="Proteomes" id="UP000324800">
    <property type="component" value="Unassembled WGS sequence"/>
</dbReference>